<sequence>MESWSIHHVYGGRPDLHLSGKPLIDHGIYQTIKDVKKFVANEDKNFGFENVVIYRLVIVKTYQATTGKDKHYGYLKHPKGTKSQRKLNMEDARMFNHEMMLRRKLEERELQQAIELQDRRLMNMQLADLKNHQLQRSLSLGVVVHGGVHSPTQMNQDFKFSSSCNNEELVSEAIVIADISGPYTSRTGITVVPGRIKVKKKLRFLKSRNITRWYYRILVAKKQSMKSTITMIGGGSYFRKTEADISGP</sequence>
<dbReference type="GO" id="GO:0003723">
    <property type="term" value="F:RNA binding"/>
    <property type="evidence" value="ECO:0007669"/>
    <property type="project" value="UniProtKB-KW"/>
</dbReference>
<evidence type="ECO:0000313" key="7">
    <source>
        <dbReference type="Proteomes" id="UP000245207"/>
    </source>
</evidence>
<dbReference type="STRING" id="35608.A0A2U1MFR5"/>
<accession>A0A2U1MFR5</accession>
<proteinExistence type="predicted"/>
<keyword evidence="7" id="KW-1185">Reference proteome</keyword>
<dbReference type="Proteomes" id="UP000245207">
    <property type="component" value="Unassembled WGS sequence"/>
</dbReference>
<organism evidence="6 7">
    <name type="scientific">Artemisia annua</name>
    <name type="common">Sweet wormwood</name>
    <dbReference type="NCBI Taxonomy" id="35608"/>
    <lineage>
        <taxon>Eukaryota</taxon>
        <taxon>Viridiplantae</taxon>
        <taxon>Streptophyta</taxon>
        <taxon>Embryophyta</taxon>
        <taxon>Tracheophyta</taxon>
        <taxon>Spermatophyta</taxon>
        <taxon>Magnoliopsida</taxon>
        <taxon>eudicotyledons</taxon>
        <taxon>Gunneridae</taxon>
        <taxon>Pentapetalae</taxon>
        <taxon>asterids</taxon>
        <taxon>campanulids</taxon>
        <taxon>Asterales</taxon>
        <taxon>Asteraceae</taxon>
        <taxon>Asteroideae</taxon>
        <taxon>Anthemideae</taxon>
        <taxon>Artemisiinae</taxon>
        <taxon>Artemisia</taxon>
    </lineage>
</organism>
<evidence type="ECO:0000256" key="3">
    <source>
        <dbReference type="ARBA" id="ARBA00022833"/>
    </source>
</evidence>
<keyword evidence="2" id="KW-0863">Zinc-finger</keyword>
<evidence type="ECO:0000313" key="6">
    <source>
        <dbReference type="EMBL" id="PWA60105.1"/>
    </source>
</evidence>
<evidence type="ECO:0000256" key="1">
    <source>
        <dbReference type="ARBA" id="ARBA00022723"/>
    </source>
</evidence>
<comment type="caution">
    <text evidence="6">The sequence shown here is derived from an EMBL/GenBank/DDBJ whole genome shotgun (WGS) entry which is preliminary data.</text>
</comment>
<dbReference type="PANTHER" id="PTHR24009">
    <property type="entry name" value="RNA-BINDING (RRM/RBD/RNP MOTIFS)"/>
    <property type="match status" value="1"/>
</dbReference>
<gene>
    <name evidence="6" type="ORF">CTI12_AA387410</name>
</gene>
<keyword evidence="4" id="KW-0694">RNA-binding</keyword>
<keyword evidence="3" id="KW-0862">Zinc</keyword>
<keyword evidence="5" id="KW-0238">DNA-binding</keyword>
<evidence type="ECO:0000256" key="5">
    <source>
        <dbReference type="ARBA" id="ARBA00023125"/>
    </source>
</evidence>
<keyword evidence="1" id="KW-0479">Metal-binding</keyword>
<name>A0A2U1MFR5_ARTAN</name>
<evidence type="ECO:0000256" key="4">
    <source>
        <dbReference type="ARBA" id="ARBA00022884"/>
    </source>
</evidence>
<dbReference type="GO" id="GO:0003677">
    <property type="term" value="F:DNA binding"/>
    <property type="evidence" value="ECO:0007669"/>
    <property type="project" value="UniProtKB-KW"/>
</dbReference>
<protein>
    <submittedName>
        <fullName evidence="6">RNA-binding (RRM/RBD/RNP motifs) family protein</fullName>
    </submittedName>
</protein>
<dbReference type="AlphaFoldDB" id="A0A2U1MFR5"/>
<dbReference type="PANTHER" id="PTHR24009:SF11">
    <property type="entry name" value="ZINC FINGER CCCH DOMAIN-CONTAINING PROTEIN 53-LIKE"/>
    <property type="match status" value="1"/>
</dbReference>
<dbReference type="EMBL" id="PKPP01005441">
    <property type="protein sequence ID" value="PWA60105.1"/>
    <property type="molecule type" value="Genomic_DNA"/>
</dbReference>
<evidence type="ECO:0000256" key="2">
    <source>
        <dbReference type="ARBA" id="ARBA00022771"/>
    </source>
</evidence>
<reference evidence="6 7" key="1">
    <citation type="journal article" date="2018" name="Mol. Plant">
        <title>The genome of Artemisia annua provides insight into the evolution of Asteraceae family and artemisinin biosynthesis.</title>
        <authorList>
            <person name="Shen Q."/>
            <person name="Zhang L."/>
            <person name="Liao Z."/>
            <person name="Wang S."/>
            <person name="Yan T."/>
            <person name="Shi P."/>
            <person name="Liu M."/>
            <person name="Fu X."/>
            <person name="Pan Q."/>
            <person name="Wang Y."/>
            <person name="Lv Z."/>
            <person name="Lu X."/>
            <person name="Zhang F."/>
            <person name="Jiang W."/>
            <person name="Ma Y."/>
            <person name="Chen M."/>
            <person name="Hao X."/>
            <person name="Li L."/>
            <person name="Tang Y."/>
            <person name="Lv G."/>
            <person name="Zhou Y."/>
            <person name="Sun X."/>
            <person name="Brodelius P.E."/>
            <person name="Rose J.K.C."/>
            <person name="Tang K."/>
        </authorList>
    </citation>
    <scope>NUCLEOTIDE SEQUENCE [LARGE SCALE GENOMIC DNA]</scope>
    <source>
        <strain evidence="7">cv. Huhao1</strain>
        <tissue evidence="6">Leaf</tissue>
    </source>
</reference>
<dbReference type="GO" id="GO:0008270">
    <property type="term" value="F:zinc ion binding"/>
    <property type="evidence" value="ECO:0007669"/>
    <property type="project" value="UniProtKB-KW"/>
</dbReference>